<feature type="compositionally biased region" description="Polar residues" evidence="1">
    <location>
        <begin position="1"/>
        <end position="16"/>
    </location>
</feature>
<name>I2GFZ0_9BACT</name>
<evidence type="ECO:0000313" key="2">
    <source>
        <dbReference type="EMBL" id="CCH52815.1"/>
    </source>
</evidence>
<dbReference type="AlphaFoldDB" id="I2GFZ0"/>
<dbReference type="Proteomes" id="UP000009309">
    <property type="component" value="Unassembled WGS sequence"/>
</dbReference>
<sequence>MDNQNLQSVMAKSKNFNPEHQEGPVAEAIENQTAKLPSDLFLWSALGSMAVSLFLQAQGDRERSLFVGQWAAPFLILGLYNKLVKLEGND</sequence>
<dbReference type="EMBL" id="CAIT01000006">
    <property type="protein sequence ID" value="CCH52815.1"/>
    <property type="molecule type" value="Genomic_DNA"/>
</dbReference>
<organism evidence="2 3">
    <name type="scientific">Fibrisoma limi BUZ 3</name>
    <dbReference type="NCBI Taxonomy" id="1185876"/>
    <lineage>
        <taxon>Bacteria</taxon>
        <taxon>Pseudomonadati</taxon>
        <taxon>Bacteroidota</taxon>
        <taxon>Cytophagia</taxon>
        <taxon>Cytophagales</taxon>
        <taxon>Spirosomataceae</taxon>
        <taxon>Fibrisoma</taxon>
    </lineage>
</organism>
<protein>
    <submittedName>
        <fullName evidence="2">Uncharacterized protein</fullName>
    </submittedName>
</protein>
<comment type="caution">
    <text evidence="2">The sequence shown here is derived from an EMBL/GenBank/DDBJ whole genome shotgun (WGS) entry which is preliminary data.</text>
</comment>
<accession>I2GFZ0</accession>
<proteinExistence type="predicted"/>
<feature type="region of interest" description="Disordered" evidence="1">
    <location>
        <begin position="1"/>
        <end position="20"/>
    </location>
</feature>
<dbReference type="eggNOG" id="ENOG5032YN3">
    <property type="taxonomic scope" value="Bacteria"/>
</dbReference>
<keyword evidence="3" id="KW-1185">Reference proteome</keyword>
<evidence type="ECO:0000256" key="1">
    <source>
        <dbReference type="SAM" id="MobiDB-lite"/>
    </source>
</evidence>
<evidence type="ECO:0000313" key="3">
    <source>
        <dbReference type="Proteomes" id="UP000009309"/>
    </source>
</evidence>
<reference evidence="2 3" key="1">
    <citation type="journal article" date="2012" name="J. Bacteriol.">
        <title>Genome Sequence of the Filamentous Bacterium Fibrisoma limi BUZ 3T.</title>
        <authorList>
            <person name="Filippini M."/>
            <person name="Qi W."/>
            <person name="Jaenicke S."/>
            <person name="Goesmann A."/>
            <person name="Smits T.H."/>
            <person name="Bagheri H.C."/>
        </authorList>
    </citation>
    <scope>NUCLEOTIDE SEQUENCE [LARGE SCALE GENOMIC DNA]</scope>
    <source>
        <strain evidence="3">BUZ 3T</strain>
    </source>
</reference>
<dbReference type="STRING" id="1185876.BN8_01847"/>
<gene>
    <name evidence="2" type="ORF">BN8_01847</name>
</gene>